<dbReference type="AlphaFoldDB" id="A0A813ZRD0"/>
<dbReference type="PANTHER" id="PTHR44329">
    <property type="entry name" value="SERINE/THREONINE-PROTEIN KINASE TNNI3K-RELATED"/>
    <property type="match status" value="1"/>
</dbReference>
<feature type="compositionally biased region" description="Basic and acidic residues" evidence="1">
    <location>
        <begin position="257"/>
        <end position="272"/>
    </location>
</feature>
<dbReference type="EMBL" id="CAJOBC010001542">
    <property type="protein sequence ID" value="CAF3684454.1"/>
    <property type="molecule type" value="Genomic_DNA"/>
</dbReference>
<dbReference type="InterPro" id="IPR051681">
    <property type="entry name" value="Ser/Thr_Kinases-Pseudokinases"/>
</dbReference>
<accession>A0A813ZRD0</accession>
<keyword evidence="5" id="KW-1185">Reference proteome</keyword>
<dbReference type="OrthoDB" id="774951at2759"/>
<gene>
    <name evidence="3" type="ORF">GPM918_LOCUS8693</name>
    <name evidence="4" type="ORF">SRO942_LOCUS8695</name>
</gene>
<feature type="region of interest" description="Disordered" evidence="1">
    <location>
        <begin position="172"/>
        <end position="359"/>
    </location>
</feature>
<organism evidence="3 5">
    <name type="scientific">Didymodactylos carnosus</name>
    <dbReference type="NCBI Taxonomy" id="1234261"/>
    <lineage>
        <taxon>Eukaryota</taxon>
        <taxon>Metazoa</taxon>
        <taxon>Spiralia</taxon>
        <taxon>Gnathifera</taxon>
        <taxon>Rotifera</taxon>
        <taxon>Eurotatoria</taxon>
        <taxon>Bdelloidea</taxon>
        <taxon>Philodinida</taxon>
        <taxon>Philodinidae</taxon>
        <taxon>Didymodactylos</taxon>
    </lineage>
</organism>
<dbReference type="InterPro" id="IPR011009">
    <property type="entry name" value="Kinase-like_dom_sf"/>
</dbReference>
<dbReference type="GO" id="GO:0004674">
    <property type="term" value="F:protein serine/threonine kinase activity"/>
    <property type="evidence" value="ECO:0007669"/>
    <property type="project" value="TreeGrafter"/>
</dbReference>
<dbReference type="Proteomes" id="UP000663829">
    <property type="component" value="Unassembled WGS sequence"/>
</dbReference>
<reference evidence="3" key="1">
    <citation type="submission" date="2021-02" db="EMBL/GenBank/DDBJ databases">
        <authorList>
            <person name="Nowell W R."/>
        </authorList>
    </citation>
    <scope>NUCLEOTIDE SEQUENCE</scope>
</reference>
<dbReference type="InterPro" id="IPR001245">
    <property type="entry name" value="Ser-Thr/Tyr_kinase_cat_dom"/>
</dbReference>
<name>A0A813ZRD0_9BILA</name>
<feature type="domain" description="Protein kinase" evidence="2">
    <location>
        <begin position="538"/>
        <end position="805"/>
    </location>
</feature>
<feature type="compositionally biased region" description="Polar residues" evidence="1">
    <location>
        <begin position="295"/>
        <end position="335"/>
    </location>
</feature>
<evidence type="ECO:0000313" key="4">
    <source>
        <dbReference type="EMBL" id="CAF3684454.1"/>
    </source>
</evidence>
<evidence type="ECO:0000259" key="2">
    <source>
        <dbReference type="PROSITE" id="PS50011"/>
    </source>
</evidence>
<feature type="compositionally biased region" description="Polar residues" evidence="1">
    <location>
        <begin position="181"/>
        <end position="191"/>
    </location>
</feature>
<evidence type="ECO:0000256" key="1">
    <source>
        <dbReference type="SAM" id="MobiDB-lite"/>
    </source>
</evidence>
<feature type="compositionally biased region" description="Polar residues" evidence="1">
    <location>
        <begin position="209"/>
        <end position="233"/>
    </location>
</feature>
<dbReference type="SUPFAM" id="SSF56112">
    <property type="entry name" value="Protein kinase-like (PK-like)"/>
    <property type="match status" value="1"/>
</dbReference>
<dbReference type="PROSITE" id="PS50011">
    <property type="entry name" value="PROTEIN_KINASE_DOM"/>
    <property type="match status" value="1"/>
</dbReference>
<evidence type="ECO:0000313" key="3">
    <source>
        <dbReference type="EMBL" id="CAF0902130.1"/>
    </source>
</evidence>
<dbReference type="Gene3D" id="3.30.200.20">
    <property type="entry name" value="Phosphorylase Kinase, domain 1"/>
    <property type="match status" value="1"/>
</dbReference>
<dbReference type="PANTHER" id="PTHR44329:SF253">
    <property type="entry name" value="KINASE SUPPRESSOR OF RAS 2"/>
    <property type="match status" value="1"/>
</dbReference>
<feature type="region of interest" description="Disordered" evidence="1">
    <location>
        <begin position="400"/>
        <end position="425"/>
    </location>
</feature>
<feature type="compositionally biased region" description="Low complexity" evidence="1">
    <location>
        <begin position="406"/>
        <end position="422"/>
    </location>
</feature>
<dbReference type="InterPro" id="IPR000719">
    <property type="entry name" value="Prot_kinase_dom"/>
</dbReference>
<sequence length="830" mass="93760">MTEESLEERVGSDGIEIKSQNIEFLRSVSQTLRNLDDAIKHSIEQLKIFNNETMTDLTLKFEQMRHNESRVIGLFAHQILQLRKDGQNGEFKSEYPKLDRFLTAIGLSEKSIEYIVRCTIFEDLFDDSSREKLLYDAQTTETERNDFKSALQALKDCIEYFSHEGGKNDDGRFFWHAEKPPSSSASLPQTVRQHRLSDTALPVPPNPDTMRSNSVSSISTELSTNVVNTQLSSPLHVRRRAGSNINTPPPSRSNHLCVKDRSKCEHPSKKSSVDPTAFMSSTRNYDLQLPDGTPSRRSSYGSDTDSRLPSGSATPKSPTVRSPTISGSPSASAHNSDTEYDPRTPELSAYNTRSPITGPRMAHKIQHKYKCHRECVQNAPPNCGLNEMKLRRYIDNSEIQNAFGKPSDSTSPTSSTPMSAPGSPAPNPTLSYYNFNATNPPICVSESIYCKLPESQSDSDTGSNAHTDTIGTTVSTLTNGSEASLSQPQQIEHHPNRDHLLKLNLFVNSFDDDEADPEKRSINLATSLQDWVIIFEHIKIIEEVKRSSGTLLKANWHGECAVRTIKPDPNQSEIKFLDRFKSQVFRLRKVRHEYLNLYTGVCIETPNLALASNWIRGTNLYDMIHTRNDSIPINLAVQYAGQVAQAMSYLHEKSINHMSLRTTNIFVQNNRIVLTDYGLVPLSKCYRFLKENNGLLITPRGWLSYLAPEILRKLDPRDENSILHHTQKTDVYAFGTVWYELLFREFPFAKQPPEYIIWRAGNSLKQPLSSVHITKNTKDIVHQCWSYLPTDRPDFSSLNKMLAKLPGKRTLVRSPSTPLQSQARQDINSI</sequence>
<dbReference type="Gene3D" id="1.10.510.10">
    <property type="entry name" value="Transferase(Phosphotransferase) domain 1"/>
    <property type="match status" value="1"/>
</dbReference>
<dbReference type="Proteomes" id="UP000681722">
    <property type="component" value="Unassembled WGS sequence"/>
</dbReference>
<protein>
    <recommendedName>
        <fullName evidence="2">Protein kinase domain-containing protein</fullName>
    </recommendedName>
</protein>
<comment type="caution">
    <text evidence="3">The sequence shown here is derived from an EMBL/GenBank/DDBJ whole genome shotgun (WGS) entry which is preliminary data.</text>
</comment>
<proteinExistence type="predicted"/>
<dbReference type="Pfam" id="PF07714">
    <property type="entry name" value="PK_Tyr_Ser-Thr"/>
    <property type="match status" value="1"/>
</dbReference>
<dbReference type="GO" id="GO:0005524">
    <property type="term" value="F:ATP binding"/>
    <property type="evidence" value="ECO:0007669"/>
    <property type="project" value="InterPro"/>
</dbReference>
<feature type="region of interest" description="Disordered" evidence="1">
    <location>
        <begin position="454"/>
        <end position="485"/>
    </location>
</feature>
<evidence type="ECO:0000313" key="5">
    <source>
        <dbReference type="Proteomes" id="UP000663829"/>
    </source>
</evidence>
<dbReference type="EMBL" id="CAJNOQ010001542">
    <property type="protein sequence ID" value="CAF0902130.1"/>
    <property type="molecule type" value="Genomic_DNA"/>
</dbReference>